<protein>
    <submittedName>
        <fullName evidence="4">Histone deacetylase family protein</fullName>
    </submittedName>
</protein>
<dbReference type="GO" id="GO:0040029">
    <property type="term" value="P:epigenetic regulation of gene expression"/>
    <property type="evidence" value="ECO:0007669"/>
    <property type="project" value="TreeGrafter"/>
</dbReference>
<sequence length="310" mass="34473">MITAYITHPDHPRHYMGPEHPESPQRLDAIRARLLRSGILQQTMQSEAIEASAAQLQRVHPETHLRTLERCLPEQGIVPIDGDTLITPDSLRIARLAAGAAIKGIDRVYRHQADNVFCAMRPPGHHAEANDAMGFCLYNNVAVAAAHARSEYGARRVAILDFDVHQCNGTIDIFQNDPGVLICTSFQYPFYPWRYLDCRASNIVNTPLPAGTDGPAFRRAIEASWLPALHHFKPDLVLVSAGFDAHREDPLAELCLGDEDFYWVSRLAVEIAERYAQRRLVTVLEGGYAGDALGRSTEAYLKALLGLPFD</sequence>
<feature type="region of interest" description="Disordered" evidence="2">
    <location>
        <begin position="1"/>
        <end position="22"/>
    </location>
</feature>
<dbReference type="PRINTS" id="PR01270">
    <property type="entry name" value="HDASUPER"/>
</dbReference>
<feature type="compositionally biased region" description="Basic and acidic residues" evidence="2">
    <location>
        <begin position="8"/>
        <end position="22"/>
    </location>
</feature>
<dbReference type="OrthoDB" id="9808367at2"/>
<evidence type="ECO:0000313" key="5">
    <source>
        <dbReference type="Proteomes" id="UP000324260"/>
    </source>
</evidence>
<evidence type="ECO:0000313" key="4">
    <source>
        <dbReference type="EMBL" id="TZG38863.1"/>
    </source>
</evidence>
<dbReference type="InterPro" id="IPR037138">
    <property type="entry name" value="His_deacetylse_dom_sf"/>
</dbReference>
<organism evidence="4 5">
    <name type="scientific">Halomonas eurihalina</name>
    <dbReference type="NCBI Taxonomy" id="42566"/>
    <lineage>
        <taxon>Bacteria</taxon>
        <taxon>Pseudomonadati</taxon>
        <taxon>Pseudomonadota</taxon>
        <taxon>Gammaproteobacteria</taxon>
        <taxon>Oceanospirillales</taxon>
        <taxon>Halomonadaceae</taxon>
        <taxon>Halomonas</taxon>
    </lineage>
</organism>
<dbReference type="Pfam" id="PF00850">
    <property type="entry name" value="Hist_deacetyl"/>
    <property type="match status" value="1"/>
</dbReference>
<comment type="caution">
    <text evidence="4">The sequence shown here is derived from an EMBL/GenBank/DDBJ whole genome shotgun (WGS) entry which is preliminary data.</text>
</comment>
<dbReference type="PANTHER" id="PTHR10625:SF10">
    <property type="entry name" value="HISTONE DEACETYLASE HDAC1"/>
    <property type="match status" value="1"/>
</dbReference>
<evidence type="ECO:0000259" key="3">
    <source>
        <dbReference type="Pfam" id="PF00850"/>
    </source>
</evidence>
<dbReference type="Proteomes" id="UP000324260">
    <property type="component" value="Unassembled WGS sequence"/>
</dbReference>
<name>A0A5D9D5Y5_HALER</name>
<dbReference type="SUPFAM" id="SSF52768">
    <property type="entry name" value="Arginase/deacetylase"/>
    <property type="match status" value="1"/>
</dbReference>
<proteinExistence type="inferred from homology"/>
<comment type="similarity">
    <text evidence="1">Belongs to the histone deacetylase family.</text>
</comment>
<keyword evidence="5" id="KW-1185">Reference proteome</keyword>
<dbReference type="RefSeq" id="WP_149322421.1">
    <property type="nucleotide sequence ID" value="NZ_JARWAH010000001.1"/>
</dbReference>
<dbReference type="InterPro" id="IPR023696">
    <property type="entry name" value="Ureohydrolase_dom_sf"/>
</dbReference>
<accession>A0A5D9D5Y5</accession>
<gene>
    <name evidence="4" type="ORF">FZZ93_11235</name>
</gene>
<dbReference type="GO" id="GO:0004407">
    <property type="term" value="F:histone deacetylase activity"/>
    <property type="evidence" value="ECO:0007669"/>
    <property type="project" value="TreeGrafter"/>
</dbReference>
<evidence type="ECO:0000256" key="1">
    <source>
        <dbReference type="ARBA" id="ARBA00005947"/>
    </source>
</evidence>
<dbReference type="InterPro" id="IPR000286">
    <property type="entry name" value="HDACs"/>
</dbReference>
<dbReference type="CDD" id="cd11599">
    <property type="entry name" value="HDAC_classII_2"/>
    <property type="match status" value="1"/>
</dbReference>
<dbReference type="PANTHER" id="PTHR10625">
    <property type="entry name" value="HISTONE DEACETYLASE HDAC1-RELATED"/>
    <property type="match status" value="1"/>
</dbReference>
<feature type="domain" description="Histone deacetylase" evidence="3">
    <location>
        <begin position="20"/>
        <end position="304"/>
    </location>
</feature>
<reference evidence="4 5" key="1">
    <citation type="submission" date="2019-08" db="EMBL/GenBank/DDBJ databases">
        <title>Draft Genome Sequence of Halomonas eurihalina Isolated from Preserved Hide-surface.</title>
        <authorList>
            <person name="Hussain S.A."/>
            <person name="Xu A."/>
            <person name="Sarker M."/>
            <person name="Sommers C."/>
        </authorList>
    </citation>
    <scope>NUCLEOTIDE SEQUENCE [LARGE SCALE GENOMIC DNA]</scope>
    <source>
        <strain evidence="4 5">MS1</strain>
    </source>
</reference>
<dbReference type="EMBL" id="VTPU01000010">
    <property type="protein sequence ID" value="TZG38863.1"/>
    <property type="molecule type" value="Genomic_DNA"/>
</dbReference>
<evidence type="ECO:0000256" key="2">
    <source>
        <dbReference type="SAM" id="MobiDB-lite"/>
    </source>
</evidence>
<dbReference type="Gene3D" id="3.40.800.20">
    <property type="entry name" value="Histone deacetylase domain"/>
    <property type="match status" value="1"/>
</dbReference>
<dbReference type="InterPro" id="IPR023801">
    <property type="entry name" value="His_deacetylse_dom"/>
</dbReference>
<dbReference type="AlphaFoldDB" id="A0A5D9D5Y5"/>